<name>A0A5B7CN19_PORTR</name>
<reference evidence="2 3" key="1">
    <citation type="submission" date="2019-05" db="EMBL/GenBank/DDBJ databases">
        <title>Another draft genome of Portunus trituberculatus and its Hox gene families provides insights of decapod evolution.</title>
        <authorList>
            <person name="Jeong J.-H."/>
            <person name="Song I."/>
            <person name="Kim S."/>
            <person name="Choi T."/>
            <person name="Kim D."/>
            <person name="Ryu S."/>
            <person name="Kim W."/>
        </authorList>
    </citation>
    <scope>NUCLEOTIDE SEQUENCE [LARGE SCALE GENOMIC DNA]</scope>
    <source>
        <tissue evidence="2">Muscle</tissue>
    </source>
</reference>
<sequence>MPRWCRTDQVTKGKSWVREVRMVRSPVRRSPRPRSPRPRSPRPRSPRPKSPRRKSPLRRPASPRWYRPYMTRCARSAGLPAVVRCEI</sequence>
<protein>
    <submittedName>
        <fullName evidence="2">Uncharacterized protein</fullName>
    </submittedName>
</protein>
<organism evidence="2 3">
    <name type="scientific">Portunus trituberculatus</name>
    <name type="common">Swimming crab</name>
    <name type="synonym">Neptunus trituberculatus</name>
    <dbReference type="NCBI Taxonomy" id="210409"/>
    <lineage>
        <taxon>Eukaryota</taxon>
        <taxon>Metazoa</taxon>
        <taxon>Ecdysozoa</taxon>
        <taxon>Arthropoda</taxon>
        <taxon>Crustacea</taxon>
        <taxon>Multicrustacea</taxon>
        <taxon>Malacostraca</taxon>
        <taxon>Eumalacostraca</taxon>
        <taxon>Eucarida</taxon>
        <taxon>Decapoda</taxon>
        <taxon>Pleocyemata</taxon>
        <taxon>Brachyura</taxon>
        <taxon>Eubrachyura</taxon>
        <taxon>Portunoidea</taxon>
        <taxon>Portunidae</taxon>
        <taxon>Portuninae</taxon>
        <taxon>Portunus</taxon>
    </lineage>
</organism>
<accession>A0A5B7CN19</accession>
<dbReference type="Proteomes" id="UP000324222">
    <property type="component" value="Unassembled WGS sequence"/>
</dbReference>
<keyword evidence="3" id="KW-1185">Reference proteome</keyword>
<evidence type="ECO:0000256" key="1">
    <source>
        <dbReference type="SAM" id="MobiDB-lite"/>
    </source>
</evidence>
<dbReference type="EMBL" id="VSRR010000146">
    <property type="protein sequence ID" value="MPC11132.1"/>
    <property type="molecule type" value="Genomic_DNA"/>
</dbReference>
<comment type="caution">
    <text evidence="2">The sequence shown here is derived from an EMBL/GenBank/DDBJ whole genome shotgun (WGS) entry which is preliminary data.</text>
</comment>
<feature type="compositionally biased region" description="Basic residues" evidence="1">
    <location>
        <begin position="26"/>
        <end position="57"/>
    </location>
</feature>
<evidence type="ECO:0000313" key="2">
    <source>
        <dbReference type="EMBL" id="MPC11132.1"/>
    </source>
</evidence>
<evidence type="ECO:0000313" key="3">
    <source>
        <dbReference type="Proteomes" id="UP000324222"/>
    </source>
</evidence>
<dbReference type="AlphaFoldDB" id="A0A5B7CN19"/>
<gene>
    <name evidence="2" type="ORF">E2C01_003790</name>
</gene>
<feature type="region of interest" description="Disordered" evidence="1">
    <location>
        <begin position="16"/>
        <end position="65"/>
    </location>
</feature>
<proteinExistence type="predicted"/>